<gene>
    <name evidence="9" type="primary">rmdn2</name>
    <name evidence="9" type="ORF">CDAR_578561</name>
</gene>
<evidence type="ECO:0000313" key="10">
    <source>
        <dbReference type="Proteomes" id="UP001054837"/>
    </source>
</evidence>
<organism evidence="9 10">
    <name type="scientific">Caerostris darwini</name>
    <dbReference type="NCBI Taxonomy" id="1538125"/>
    <lineage>
        <taxon>Eukaryota</taxon>
        <taxon>Metazoa</taxon>
        <taxon>Ecdysozoa</taxon>
        <taxon>Arthropoda</taxon>
        <taxon>Chelicerata</taxon>
        <taxon>Arachnida</taxon>
        <taxon>Araneae</taxon>
        <taxon>Araneomorphae</taxon>
        <taxon>Entelegynae</taxon>
        <taxon>Araneoidea</taxon>
        <taxon>Araneidae</taxon>
        <taxon>Caerostris</taxon>
    </lineage>
</organism>
<dbReference type="GO" id="GO:0005876">
    <property type="term" value="C:spindle microtubule"/>
    <property type="evidence" value="ECO:0007669"/>
    <property type="project" value="TreeGrafter"/>
</dbReference>
<keyword evidence="4" id="KW-0677">Repeat</keyword>
<dbReference type="EMBL" id="BPLQ01011075">
    <property type="protein sequence ID" value="GIY55263.1"/>
    <property type="molecule type" value="Genomic_DNA"/>
</dbReference>
<keyword evidence="5" id="KW-0802">TPR repeat</keyword>
<name>A0AAV4UBU5_9ARAC</name>
<dbReference type="Proteomes" id="UP001054837">
    <property type="component" value="Unassembled WGS sequence"/>
</dbReference>
<keyword evidence="3" id="KW-0963">Cytoplasm</keyword>
<comment type="subcellular location">
    <subcellularLocation>
        <location evidence="1">Cytoplasm</location>
        <location evidence="1">Cytoskeleton</location>
    </subcellularLocation>
</comment>
<comment type="caution">
    <text evidence="9">The sequence shown here is derived from an EMBL/GenBank/DDBJ whole genome shotgun (WGS) entry which is preliminary data.</text>
</comment>
<protein>
    <recommendedName>
        <fullName evidence="7">Regulator of microtubule dynamics protein 1</fullName>
    </recommendedName>
    <alternativeName>
        <fullName evidence="8">Protein FAM82B</fullName>
    </alternativeName>
</protein>
<comment type="subunit">
    <text evidence="2">Interacts with microtubules.</text>
</comment>
<dbReference type="SUPFAM" id="SSF48452">
    <property type="entry name" value="TPR-like"/>
    <property type="match status" value="1"/>
</dbReference>
<evidence type="ECO:0000256" key="5">
    <source>
        <dbReference type="ARBA" id="ARBA00022803"/>
    </source>
</evidence>
<keyword evidence="6" id="KW-0206">Cytoskeleton</keyword>
<dbReference type="PANTHER" id="PTHR16056">
    <property type="entry name" value="REGULATOR OF MICROTUBULE DYNAMICS PROTEIN"/>
    <property type="match status" value="1"/>
</dbReference>
<dbReference type="GO" id="GO:0008017">
    <property type="term" value="F:microtubule binding"/>
    <property type="evidence" value="ECO:0007669"/>
    <property type="project" value="TreeGrafter"/>
</dbReference>
<dbReference type="Gene3D" id="1.25.40.10">
    <property type="entry name" value="Tetratricopeptide repeat domain"/>
    <property type="match status" value="1"/>
</dbReference>
<keyword evidence="10" id="KW-1185">Reference proteome</keyword>
<dbReference type="Pfam" id="PF21033">
    <property type="entry name" value="RMD1-3"/>
    <property type="match status" value="1"/>
</dbReference>
<evidence type="ECO:0000256" key="4">
    <source>
        <dbReference type="ARBA" id="ARBA00022737"/>
    </source>
</evidence>
<dbReference type="GO" id="GO:0005739">
    <property type="term" value="C:mitochondrion"/>
    <property type="evidence" value="ECO:0007669"/>
    <property type="project" value="TreeGrafter"/>
</dbReference>
<dbReference type="AlphaFoldDB" id="A0AAV4UBU5"/>
<evidence type="ECO:0000313" key="9">
    <source>
        <dbReference type="EMBL" id="GIY55263.1"/>
    </source>
</evidence>
<evidence type="ECO:0000256" key="6">
    <source>
        <dbReference type="ARBA" id="ARBA00023212"/>
    </source>
</evidence>
<reference evidence="9 10" key="1">
    <citation type="submission" date="2021-06" db="EMBL/GenBank/DDBJ databases">
        <title>Caerostris darwini draft genome.</title>
        <authorList>
            <person name="Kono N."/>
            <person name="Arakawa K."/>
        </authorList>
    </citation>
    <scope>NUCLEOTIDE SEQUENCE [LARGE SCALE GENOMIC DNA]</scope>
</reference>
<proteinExistence type="predicted"/>
<dbReference type="GO" id="GO:0097431">
    <property type="term" value="C:mitotic spindle pole"/>
    <property type="evidence" value="ECO:0007669"/>
    <property type="project" value="TreeGrafter"/>
</dbReference>
<evidence type="ECO:0000256" key="3">
    <source>
        <dbReference type="ARBA" id="ARBA00022490"/>
    </source>
</evidence>
<sequence length="388" mass="44501">MISQLNSLRTPMTLICLIPFNSAYPVLFPTDNYILQQVDEIRPFYPKLKLLANLTGQMRTCKENSEIYLATKQKASAALAECQIVVIKINIFLDQITTVADIVDQHSCSASFLDDPDEEYFDFTDTEDVTEVWASINGSQEDLHVDSNLDALLDELDLLLDSDTSDREYVYNRLCSMKEKFIGNADFLWRFAKAIHLFGIVLQNRNEMEKRKELAFEAYEYARKAYEIEKNNPEVHKWCAITVGCLGDFVGTQEKIMNGHAFKEHVDKAIALKPEDPSLHYMLGRWCYEVAMLSWLERKLAATLFSSPPEATLIEARGHLVEAEKLKPEWKENLLYLAKTYIGEGDYSAAIKIIDRALSIPVISEDDNIIHGELESLEYKYQTYRTDD</sequence>
<evidence type="ECO:0000256" key="1">
    <source>
        <dbReference type="ARBA" id="ARBA00004245"/>
    </source>
</evidence>
<accession>A0AAV4UBU5</accession>
<evidence type="ECO:0000256" key="2">
    <source>
        <dbReference type="ARBA" id="ARBA00011375"/>
    </source>
</evidence>
<evidence type="ECO:0000256" key="8">
    <source>
        <dbReference type="ARBA" id="ARBA00041958"/>
    </source>
</evidence>
<dbReference type="PANTHER" id="PTHR16056:SF16">
    <property type="entry name" value="REGULATOR OF MICROTUBULE DYNAMICS PROTEIN 1"/>
    <property type="match status" value="1"/>
</dbReference>
<dbReference type="InterPro" id="IPR011990">
    <property type="entry name" value="TPR-like_helical_dom_sf"/>
</dbReference>
<evidence type="ECO:0000256" key="7">
    <source>
        <dbReference type="ARBA" id="ARBA00039966"/>
    </source>
</evidence>
<dbReference type="InterPro" id="IPR049039">
    <property type="entry name" value="RMD1-3_a_helical_rpt"/>
</dbReference>